<dbReference type="InterPro" id="IPR036520">
    <property type="entry name" value="UPF0759_sf"/>
</dbReference>
<evidence type="ECO:0008006" key="3">
    <source>
        <dbReference type="Google" id="ProtNLM"/>
    </source>
</evidence>
<dbReference type="STRING" id="1423727.FC34_GL001773"/>
<dbReference type="Proteomes" id="UP000051672">
    <property type="component" value="Unassembled WGS sequence"/>
</dbReference>
<name>A0A0R2AV43_9LACO</name>
<dbReference type="EMBL" id="AYZQ01000005">
    <property type="protein sequence ID" value="KRM71294.1"/>
    <property type="molecule type" value="Genomic_DNA"/>
</dbReference>
<organism evidence="1 2">
    <name type="scientific">Lacticaseibacillus brantae DSM 23927</name>
    <dbReference type="NCBI Taxonomy" id="1423727"/>
    <lineage>
        <taxon>Bacteria</taxon>
        <taxon>Bacillati</taxon>
        <taxon>Bacillota</taxon>
        <taxon>Bacilli</taxon>
        <taxon>Lactobacillales</taxon>
        <taxon>Lactobacillaceae</taxon>
        <taxon>Lacticaseibacillus</taxon>
    </lineage>
</organism>
<protein>
    <recommendedName>
        <fullName evidence="3">Uracil-xanthine permease</fullName>
    </recommendedName>
</protein>
<dbReference type="InterPro" id="IPR002763">
    <property type="entry name" value="DUF72"/>
</dbReference>
<reference evidence="1 2" key="1">
    <citation type="journal article" date="2015" name="Genome Announc.">
        <title>Expanding the biotechnology potential of lactobacilli through comparative genomics of 213 strains and associated genera.</title>
        <authorList>
            <person name="Sun Z."/>
            <person name="Harris H.M."/>
            <person name="McCann A."/>
            <person name="Guo C."/>
            <person name="Argimon S."/>
            <person name="Zhang W."/>
            <person name="Yang X."/>
            <person name="Jeffery I.B."/>
            <person name="Cooney J.C."/>
            <person name="Kagawa T.F."/>
            <person name="Liu W."/>
            <person name="Song Y."/>
            <person name="Salvetti E."/>
            <person name="Wrobel A."/>
            <person name="Rasinkangas P."/>
            <person name="Parkhill J."/>
            <person name="Rea M.C."/>
            <person name="O'Sullivan O."/>
            <person name="Ritari J."/>
            <person name="Douillard F.P."/>
            <person name="Paul Ross R."/>
            <person name="Yang R."/>
            <person name="Briner A.E."/>
            <person name="Felis G.E."/>
            <person name="de Vos W.M."/>
            <person name="Barrangou R."/>
            <person name="Klaenhammer T.R."/>
            <person name="Caufield P.W."/>
            <person name="Cui Y."/>
            <person name="Zhang H."/>
            <person name="O'Toole P.W."/>
        </authorList>
    </citation>
    <scope>NUCLEOTIDE SEQUENCE [LARGE SCALE GENOMIC DNA]</scope>
    <source>
        <strain evidence="1 2">DSM 23927</strain>
    </source>
</reference>
<evidence type="ECO:0000313" key="1">
    <source>
        <dbReference type="EMBL" id="KRM71294.1"/>
    </source>
</evidence>
<gene>
    <name evidence="1" type="ORF">FC34_GL001773</name>
</gene>
<proteinExistence type="predicted"/>
<dbReference type="Pfam" id="PF01904">
    <property type="entry name" value="DUF72"/>
    <property type="match status" value="1"/>
</dbReference>
<dbReference type="PATRIC" id="fig|1423727.3.peg.1798"/>
<evidence type="ECO:0000313" key="2">
    <source>
        <dbReference type="Proteomes" id="UP000051672"/>
    </source>
</evidence>
<dbReference type="PANTHER" id="PTHR30348">
    <property type="entry name" value="UNCHARACTERIZED PROTEIN YECE"/>
    <property type="match status" value="1"/>
</dbReference>
<sequence length="271" mass="30009">MGLTSVADHPELSATGKKVSTFSDYASHFPVVEIDTMFYGVKSESVVAQWQQQVPAQFQFIVKAPGALTQHRQKTNQALNQPTMFAEFVQSLTPLIATNQLTAVLFQFPPYFGVSGAHVHYLRSLRQQYPHLPLAVEFRHSSWYAPQYRASTLDLLRQLELIHVVVDEPQTPGGSVPMVPVATNSELTMMRLHGRNTLGWATQQRPERTDYQYSEPELAQLGTVARQLDSKRVVVIFNNNGGGAAAGDAKAFIDLLGLDFPGLGPAQLDLF</sequence>
<dbReference type="AlphaFoldDB" id="A0A0R2AV43"/>
<accession>A0A0R2AV43</accession>
<keyword evidence="2" id="KW-1185">Reference proteome</keyword>
<dbReference type="SUPFAM" id="SSF117396">
    <property type="entry name" value="TM1631-like"/>
    <property type="match status" value="1"/>
</dbReference>
<dbReference type="Gene3D" id="3.20.20.410">
    <property type="entry name" value="Protein of unknown function UPF0759"/>
    <property type="match status" value="1"/>
</dbReference>
<comment type="caution">
    <text evidence="1">The sequence shown here is derived from an EMBL/GenBank/DDBJ whole genome shotgun (WGS) entry which is preliminary data.</text>
</comment>
<dbReference type="PANTHER" id="PTHR30348:SF13">
    <property type="entry name" value="UPF0759 PROTEIN YUNF"/>
    <property type="match status" value="1"/>
</dbReference>